<dbReference type="RefSeq" id="WP_088571061.1">
    <property type="nucleotide sequence ID" value="NZ_FYEK01000027.1"/>
</dbReference>
<sequence length="189" mass="21878">MARAIAEGLRFERYEDFRRWTETQPGYWILVRGVPMPSPSPSRRHQEISLRLELLLVEAVRRAGIGWVYDAPLDVKLREDTVYQPDLLVVLKEHADRLRETHIEGAPDLIVEILSPSTAHLDLLEKRYDYAQAGVQEYWVVDPDTQRVEVYRLEGERFVLADTARGKGRVRSGLIPGLEVDLEDLFRDL</sequence>
<dbReference type="Gene3D" id="3.90.1570.10">
    <property type="entry name" value="tt1808, chain A"/>
    <property type="match status" value="1"/>
</dbReference>
<name>A0A212QXM6_9CHLR</name>
<gene>
    <name evidence="2" type="ORF">SAMN02746019_00008080</name>
</gene>
<organism evidence="2 3">
    <name type="scientific">Thermoflexus hugenholtzii JAD2</name>
    <dbReference type="NCBI Taxonomy" id="877466"/>
    <lineage>
        <taxon>Bacteria</taxon>
        <taxon>Bacillati</taxon>
        <taxon>Chloroflexota</taxon>
        <taxon>Thermoflexia</taxon>
        <taxon>Thermoflexales</taxon>
        <taxon>Thermoflexaceae</taxon>
        <taxon>Thermoflexus</taxon>
    </lineage>
</organism>
<protein>
    <submittedName>
        <fullName evidence="2">Endonuclease, Uma2 family (Restriction endonuclease fold)</fullName>
    </submittedName>
</protein>
<feature type="domain" description="Putative restriction endonuclease" evidence="1">
    <location>
        <begin position="15"/>
        <end position="182"/>
    </location>
</feature>
<dbReference type="GO" id="GO:0004519">
    <property type="term" value="F:endonuclease activity"/>
    <property type="evidence" value="ECO:0007669"/>
    <property type="project" value="UniProtKB-KW"/>
</dbReference>
<keyword evidence="2" id="KW-0378">Hydrolase</keyword>
<proteinExistence type="predicted"/>
<dbReference type="InParanoid" id="A0A212QXM6"/>
<keyword evidence="3" id="KW-1185">Reference proteome</keyword>
<dbReference type="PANTHER" id="PTHR34107">
    <property type="entry name" value="SLL0198 PROTEIN-RELATED"/>
    <property type="match status" value="1"/>
</dbReference>
<dbReference type="Proteomes" id="UP000197025">
    <property type="component" value="Unassembled WGS sequence"/>
</dbReference>
<reference evidence="3" key="1">
    <citation type="submission" date="2017-06" db="EMBL/GenBank/DDBJ databases">
        <authorList>
            <person name="Varghese N."/>
            <person name="Submissions S."/>
        </authorList>
    </citation>
    <scope>NUCLEOTIDE SEQUENCE [LARGE SCALE GENOMIC DNA]</scope>
    <source>
        <strain evidence="3">JAD2</strain>
    </source>
</reference>
<dbReference type="InterPro" id="IPR008538">
    <property type="entry name" value="Uma2"/>
</dbReference>
<dbReference type="Pfam" id="PF05685">
    <property type="entry name" value="Uma2"/>
    <property type="match status" value="1"/>
</dbReference>
<dbReference type="SUPFAM" id="SSF52980">
    <property type="entry name" value="Restriction endonuclease-like"/>
    <property type="match status" value="1"/>
</dbReference>
<keyword evidence="2" id="KW-0255">Endonuclease</keyword>
<evidence type="ECO:0000313" key="3">
    <source>
        <dbReference type="Proteomes" id="UP000197025"/>
    </source>
</evidence>
<dbReference type="InterPro" id="IPR011335">
    <property type="entry name" value="Restrct_endonuc-II-like"/>
</dbReference>
<evidence type="ECO:0000259" key="1">
    <source>
        <dbReference type="Pfam" id="PF05685"/>
    </source>
</evidence>
<dbReference type="CDD" id="cd06260">
    <property type="entry name" value="DUF820-like"/>
    <property type="match status" value="1"/>
</dbReference>
<accession>A0A212QXM6</accession>
<keyword evidence="2" id="KW-0540">Nuclease</keyword>
<dbReference type="EMBL" id="FYEK01000027">
    <property type="protein sequence ID" value="SNB64316.1"/>
    <property type="molecule type" value="Genomic_DNA"/>
</dbReference>
<dbReference type="InterPro" id="IPR012296">
    <property type="entry name" value="Nuclease_put_TT1808"/>
</dbReference>
<dbReference type="OrthoDB" id="511724at2"/>
<evidence type="ECO:0000313" key="2">
    <source>
        <dbReference type="EMBL" id="SNB64316.1"/>
    </source>
</evidence>
<dbReference type="PANTHER" id="PTHR34107:SF4">
    <property type="entry name" value="SLL1222 PROTEIN"/>
    <property type="match status" value="1"/>
</dbReference>
<dbReference type="AlphaFoldDB" id="A0A212QXM6"/>